<organism evidence="1">
    <name type="scientific">uncultured Sulfurovum sp</name>
    <dbReference type="NCBI Taxonomy" id="269237"/>
    <lineage>
        <taxon>Bacteria</taxon>
        <taxon>Pseudomonadati</taxon>
        <taxon>Campylobacterota</taxon>
        <taxon>Epsilonproteobacteria</taxon>
        <taxon>Campylobacterales</taxon>
        <taxon>Sulfurovaceae</taxon>
        <taxon>Sulfurovum</taxon>
        <taxon>environmental samples</taxon>
    </lineage>
</organism>
<sequence length="77" mass="8506">MKNLFIYTLFSLFILGCGSDGAKGNRVMTINEEYTVSKGEQIVKNSEDALLKVIHEDKSEQSTVILLEGNATILPQT</sequence>
<accession>A0A6S6TK32</accession>
<protein>
    <submittedName>
        <fullName evidence="1">Uncharacterized protein</fullName>
    </submittedName>
</protein>
<proteinExistence type="predicted"/>
<evidence type="ECO:0000313" key="1">
    <source>
        <dbReference type="EMBL" id="CAA6819645.1"/>
    </source>
</evidence>
<gene>
    <name evidence="1" type="ORF">HELGO_WM561</name>
</gene>
<dbReference type="AlphaFoldDB" id="A0A6S6TK32"/>
<name>A0A6S6TK32_9BACT</name>
<dbReference type="EMBL" id="CACVAS010000107">
    <property type="protein sequence ID" value="CAA6819645.1"/>
    <property type="molecule type" value="Genomic_DNA"/>
</dbReference>
<reference evidence="1" key="1">
    <citation type="submission" date="2020-01" db="EMBL/GenBank/DDBJ databases">
        <authorList>
            <person name="Meier V. D."/>
            <person name="Meier V D."/>
        </authorList>
    </citation>
    <scope>NUCLEOTIDE SEQUENCE</scope>
    <source>
        <strain evidence="1">HLG_WM_MAG_01</strain>
    </source>
</reference>
<dbReference type="PROSITE" id="PS51257">
    <property type="entry name" value="PROKAR_LIPOPROTEIN"/>
    <property type="match status" value="1"/>
</dbReference>